<evidence type="ECO:0000256" key="2">
    <source>
        <dbReference type="ARBA" id="ARBA00022553"/>
    </source>
</evidence>
<dbReference type="FunFam" id="1.10.245.10:FF:000001">
    <property type="entry name" value="SWI/SNF-related matrix-associated regulator of chromatin subfamily D member 3 isoform 1"/>
    <property type="match status" value="1"/>
</dbReference>
<protein>
    <submittedName>
        <fullName evidence="5">SWI/SNF related BAF chromatin remodeling complex subunit D1</fullName>
    </submittedName>
</protein>
<sequence length="443" mass="51583">MLCYCHIDVDALICVISVWFDVFEQAESSHSAVFIQTQRPGMPPSSRMNPQGPAMGPPGYGNSPVSRPVMPGVMDPSRKRPAPQQIQQVQQANRNQHTKKKKMADKILPQRIRELVPESQAYMDLLAFERKLDQTIMRKRLDIQEALKRPIKVSTKQKRKFSSFFKSLVIELDKDLYGPDNHLVEWHRTATTQETDGFQVKRPGDVGVRCTVLLMLDYQPPQFKLDPRLARMLGIHTQTRPVIIQALWQYVKTHKLQDPHEREFINCDKYLQQIFETQRMKFSEIPQRLHALLMPPEPIIINHVISVDPNDQKKTACYDIDVEVDDTLKTQMNSFLLSTASQQEIAGLDNKIHETIETINQLKTQREFMLSFARDPQGFINDWLQSQCRDLKTMTDVVGNPEEERRAEFYYQPWAQEAVCRYFYSKVQQRRQELEQALGIRNT</sequence>
<dbReference type="InterPro" id="IPR019835">
    <property type="entry name" value="SWIB_domain"/>
</dbReference>
<reference evidence="5" key="2">
    <citation type="submission" date="2025-08" db="UniProtKB">
        <authorList>
            <consortium name="Ensembl"/>
        </authorList>
    </citation>
    <scope>IDENTIFICATION</scope>
</reference>
<dbReference type="Ensembl" id="ENSSAUT00010012289.1">
    <property type="protein sequence ID" value="ENSSAUP00010011548.1"/>
    <property type="gene ID" value="ENSSAUG00010003785.1"/>
</dbReference>
<gene>
    <name evidence="5" type="primary">SMARCD1</name>
    <name evidence="5" type="synonym">smarcd1</name>
</gene>
<keyword evidence="2" id="KW-0597">Phosphoprotein</keyword>
<dbReference type="GeneTree" id="ENSGT00940000156629"/>
<evidence type="ECO:0000256" key="1">
    <source>
        <dbReference type="ARBA" id="ARBA00010619"/>
    </source>
</evidence>
<dbReference type="Gene3D" id="1.10.245.10">
    <property type="entry name" value="SWIB/MDM2 domain"/>
    <property type="match status" value="1"/>
</dbReference>
<evidence type="ECO:0000313" key="5">
    <source>
        <dbReference type="Ensembl" id="ENSSAUP00010011548.1"/>
    </source>
</evidence>
<dbReference type="CDD" id="cd17674">
    <property type="entry name" value="SWIB_BAF60A"/>
    <property type="match status" value="1"/>
</dbReference>
<dbReference type="InterPro" id="IPR038041">
    <property type="entry name" value="SMARCD1_SWIB_dom"/>
</dbReference>
<dbReference type="Proteomes" id="UP000472265">
    <property type="component" value="Chromosome 6"/>
</dbReference>
<feature type="domain" description="DM2" evidence="4">
    <location>
        <begin position="218"/>
        <end position="295"/>
    </location>
</feature>
<dbReference type="SUPFAM" id="SSF47592">
    <property type="entry name" value="SWIB/MDM2 domain"/>
    <property type="match status" value="1"/>
</dbReference>
<dbReference type="PANTHER" id="PTHR13844">
    <property type="entry name" value="SWI/SNF-RELATED MATRIX-ASSOCIATED ACTIN-DEPENDENT REGULATOR OF CHROMATIN SUBFAMILY D"/>
    <property type="match status" value="1"/>
</dbReference>
<proteinExistence type="inferred from homology"/>
<name>A0A671UCF9_SPAAU</name>
<feature type="region of interest" description="Disordered" evidence="3">
    <location>
        <begin position="38"/>
        <end position="83"/>
    </location>
</feature>
<organism evidence="5 6">
    <name type="scientific">Sparus aurata</name>
    <name type="common">Gilthead sea bream</name>
    <dbReference type="NCBI Taxonomy" id="8175"/>
    <lineage>
        <taxon>Eukaryota</taxon>
        <taxon>Metazoa</taxon>
        <taxon>Chordata</taxon>
        <taxon>Craniata</taxon>
        <taxon>Vertebrata</taxon>
        <taxon>Euteleostomi</taxon>
        <taxon>Actinopterygii</taxon>
        <taxon>Neopterygii</taxon>
        <taxon>Teleostei</taxon>
        <taxon>Neoteleostei</taxon>
        <taxon>Acanthomorphata</taxon>
        <taxon>Eupercaria</taxon>
        <taxon>Spariformes</taxon>
        <taxon>Sparidae</taxon>
        <taxon>Sparus</taxon>
    </lineage>
</organism>
<dbReference type="Pfam" id="PF02201">
    <property type="entry name" value="SWIB"/>
    <property type="match status" value="1"/>
</dbReference>
<reference evidence="5" key="1">
    <citation type="submission" date="2021-04" db="EMBL/GenBank/DDBJ databases">
        <authorList>
            <consortium name="Wellcome Sanger Institute Data Sharing"/>
        </authorList>
    </citation>
    <scope>NUCLEOTIDE SEQUENCE [LARGE SCALE GENOMIC DNA]</scope>
</reference>
<evidence type="ECO:0000256" key="3">
    <source>
        <dbReference type="SAM" id="MobiDB-lite"/>
    </source>
</evidence>
<keyword evidence="6" id="KW-1185">Reference proteome</keyword>
<accession>A0A671UCF9</accession>
<evidence type="ECO:0000313" key="6">
    <source>
        <dbReference type="Proteomes" id="UP000472265"/>
    </source>
</evidence>
<dbReference type="InterPro" id="IPR036885">
    <property type="entry name" value="SWIB_MDM2_dom_sf"/>
</dbReference>
<dbReference type="PROSITE" id="PS51925">
    <property type="entry name" value="SWIB_MDM2"/>
    <property type="match status" value="1"/>
</dbReference>
<reference evidence="5" key="3">
    <citation type="submission" date="2025-09" db="UniProtKB">
        <authorList>
            <consortium name="Ensembl"/>
        </authorList>
    </citation>
    <scope>IDENTIFICATION</scope>
</reference>
<dbReference type="InterPro" id="IPR003121">
    <property type="entry name" value="SWIB_MDM2_domain"/>
</dbReference>
<comment type="similarity">
    <text evidence="1">Belongs to the SMARCD family.</text>
</comment>
<dbReference type="GO" id="GO:0005654">
    <property type="term" value="C:nucleoplasm"/>
    <property type="evidence" value="ECO:0007669"/>
    <property type="project" value="UniProtKB-ARBA"/>
</dbReference>
<evidence type="ECO:0000259" key="4">
    <source>
        <dbReference type="PROSITE" id="PS51925"/>
    </source>
</evidence>
<dbReference type="SMART" id="SM00151">
    <property type="entry name" value="SWIB"/>
    <property type="match status" value="1"/>
</dbReference>
<dbReference type="AlphaFoldDB" id="A0A671UCF9"/>